<dbReference type="KEGG" id="mchc:CK556_01345"/>
<gene>
    <name evidence="10" type="ORF">CK556_01345</name>
</gene>
<feature type="domain" description="Peptidase M13 C-terminal" evidence="8">
    <location>
        <begin position="439"/>
        <end position="628"/>
    </location>
</feature>
<dbReference type="GO" id="GO:0046872">
    <property type="term" value="F:metal ion binding"/>
    <property type="evidence" value="ECO:0007669"/>
    <property type="project" value="UniProtKB-KW"/>
</dbReference>
<organism evidence="10 11">
    <name type="scientific">Mesoplasma chauliocola</name>
    <dbReference type="NCBI Taxonomy" id="216427"/>
    <lineage>
        <taxon>Bacteria</taxon>
        <taxon>Bacillati</taxon>
        <taxon>Mycoplasmatota</taxon>
        <taxon>Mollicutes</taxon>
        <taxon>Entomoplasmatales</taxon>
        <taxon>Entomoplasmataceae</taxon>
        <taxon>Mesoplasma</taxon>
    </lineage>
</organism>
<dbReference type="GO" id="GO:0005886">
    <property type="term" value="C:plasma membrane"/>
    <property type="evidence" value="ECO:0007669"/>
    <property type="project" value="TreeGrafter"/>
</dbReference>
<evidence type="ECO:0000256" key="6">
    <source>
        <dbReference type="ARBA" id="ARBA00022833"/>
    </source>
</evidence>
<evidence type="ECO:0000256" key="2">
    <source>
        <dbReference type="ARBA" id="ARBA00007357"/>
    </source>
</evidence>
<sequence length="632" mass="73268">MTKIRPQDNFYDSVNKEWIDNNELPDGYASWGSFEMLQKKSIDDIKNILNDLVAKSDLDKESKMLVNLRSNYLNNDSRNKQGIDPIKPILSTIENLKDKKQITSLFVELYQKWGVSFFHSKGVDSDFKDSNLRALMIDSMGLGMSDRDFYDTTHPRHNEIKKAYEEYINNLVKISGLKLSTKDIFSLIYNFEDKISKSMFKQEELREPENIYNVVTIKDLNEICPIINWTIYLKETGYDKAKKIILTEPKYFTELNKMLNEIDINDLKDIMLYKVTSSYSKLLSIDLYENGFKYGSVFSGVKKMKPIEDRVVEFVDGTLGELLSKEYVKRHFSPDAKKDVLKMVHDLLDVYEKRIKTLDWMSEVTKTKAIEKLKSFTIKIGYPDKWEDLSDVEILSYEEGGSLFDNMLSLSKHYINKEIKEINLPVDKTKWYMDAQTVNAYYNPTSNEICFPAGILQKPFYDVNQSHAANLGGIGAVIGHEVSHGFDDEGSKFDKYGNFENWWTEQDNEQYKLRTQKVVEQYNEYQINGSNVNGKLTLGENIGDLSGVAAALDICKTQSPEGLKDFFTNYALVWRRKATDEQKNTRLLVDPHSPEEFRCNGVLVNIDEFHEVYKTKPGDGMYKTKEERTKVW</sequence>
<feature type="domain" description="Peptidase M13 N-terminal" evidence="9">
    <location>
        <begin position="6"/>
        <end position="383"/>
    </location>
</feature>
<proteinExistence type="inferred from homology"/>
<dbReference type="PRINTS" id="PR00786">
    <property type="entry name" value="NEPRILYSIN"/>
</dbReference>
<name>A0A249SN12_9MOLU</name>
<dbReference type="InterPro" id="IPR000718">
    <property type="entry name" value="Peptidase_M13"/>
</dbReference>
<evidence type="ECO:0000259" key="9">
    <source>
        <dbReference type="Pfam" id="PF05649"/>
    </source>
</evidence>
<evidence type="ECO:0000313" key="10">
    <source>
        <dbReference type="EMBL" id="ASZ09000.1"/>
    </source>
</evidence>
<dbReference type="RefSeq" id="WP_027875286.1">
    <property type="nucleotide sequence ID" value="NZ_CP023173.1"/>
</dbReference>
<dbReference type="InterPro" id="IPR024079">
    <property type="entry name" value="MetalloPept_cat_dom_sf"/>
</dbReference>
<dbReference type="InterPro" id="IPR018497">
    <property type="entry name" value="Peptidase_M13_C"/>
</dbReference>
<evidence type="ECO:0000256" key="7">
    <source>
        <dbReference type="ARBA" id="ARBA00023049"/>
    </source>
</evidence>
<keyword evidence="3" id="KW-0645">Protease</keyword>
<evidence type="ECO:0000256" key="4">
    <source>
        <dbReference type="ARBA" id="ARBA00022723"/>
    </source>
</evidence>
<evidence type="ECO:0008006" key="12">
    <source>
        <dbReference type="Google" id="ProtNLM"/>
    </source>
</evidence>
<keyword evidence="5" id="KW-0378">Hydrolase</keyword>
<keyword evidence="7" id="KW-0482">Metalloprotease</keyword>
<evidence type="ECO:0000256" key="5">
    <source>
        <dbReference type="ARBA" id="ARBA00022801"/>
    </source>
</evidence>
<dbReference type="STRING" id="1336232.GCA_000518825_00132"/>
<keyword evidence="6" id="KW-0862">Zinc</keyword>
<dbReference type="InterPro" id="IPR042089">
    <property type="entry name" value="Peptidase_M13_dom_2"/>
</dbReference>
<evidence type="ECO:0000256" key="1">
    <source>
        <dbReference type="ARBA" id="ARBA00001947"/>
    </source>
</evidence>
<dbReference type="AlphaFoldDB" id="A0A249SN12"/>
<dbReference type="PROSITE" id="PS51885">
    <property type="entry name" value="NEPRILYSIN"/>
    <property type="match status" value="1"/>
</dbReference>
<evidence type="ECO:0000256" key="3">
    <source>
        <dbReference type="ARBA" id="ARBA00022670"/>
    </source>
</evidence>
<dbReference type="Pfam" id="PF05649">
    <property type="entry name" value="Peptidase_M13_N"/>
    <property type="match status" value="1"/>
</dbReference>
<keyword evidence="11" id="KW-1185">Reference proteome</keyword>
<dbReference type="GO" id="GO:0004222">
    <property type="term" value="F:metalloendopeptidase activity"/>
    <property type="evidence" value="ECO:0007669"/>
    <property type="project" value="InterPro"/>
</dbReference>
<dbReference type="CDD" id="cd08662">
    <property type="entry name" value="M13"/>
    <property type="match status" value="1"/>
</dbReference>
<dbReference type="PANTHER" id="PTHR11733">
    <property type="entry name" value="ZINC METALLOPROTEASE FAMILY M13 NEPRILYSIN-RELATED"/>
    <property type="match status" value="1"/>
</dbReference>
<reference evidence="10 11" key="1">
    <citation type="submission" date="2017-08" db="EMBL/GenBank/DDBJ databases">
        <title>Complete Genome Sequence of Mesoplasma chauliocola.</title>
        <authorList>
            <person name="Knight T.F.Jr."/>
            <person name="Citino T."/>
        </authorList>
    </citation>
    <scope>NUCLEOTIDE SEQUENCE [LARGE SCALE GENOMIC DNA]</scope>
    <source>
        <strain evidence="10 11">CHPA-2</strain>
    </source>
</reference>
<dbReference type="Gene3D" id="1.10.1380.10">
    <property type="entry name" value="Neutral endopeptidase , domain2"/>
    <property type="match status" value="1"/>
</dbReference>
<keyword evidence="4" id="KW-0479">Metal-binding</keyword>
<dbReference type="InterPro" id="IPR008753">
    <property type="entry name" value="Peptidase_M13_N"/>
</dbReference>
<dbReference type="PANTHER" id="PTHR11733:SF167">
    <property type="entry name" value="FI17812P1-RELATED"/>
    <property type="match status" value="1"/>
</dbReference>
<dbReference type="Pfam" id="PF01431">
    <property type="entry name" value="Peptidase_M13"/>
    <property type="match status" value="1"/>
</dbReference>
<dbReference type="Gene3D" id="3.40.390.10">
    <property type="entry name" value="Collagenase (Catalytic Domain)"/>
    <property type="match status" value="1"/>
</dbReference>
<evidence type="ECO:0000313" key="11">
    <source>
        <dbReference type="Proteomes" id="UP000232229"/>
    </source>
</evidence>
<dbReference type="SUPFAM" id="SSF55486">
    <property type="entry name" value="Metalloproteases ('zincins'), catalytic domain"/>
    <property type="match status" value="1"/>
</dbReference>
<evidence type="ECO:0000259" key="8">
    <source>
        <dbReference type="Pfam" id="PF01431"/>
    </source>
</evidence>
<comment type="similarity">
    <text evidence="2">Belongs to the peptidase M13 family.</text>
</comment>
<protein>
    <recommendedName>
        <fullName evidence="12">M13 family peptidase</fullName>
    </recommendedName>
</protein>
<dbReference type="Proteomes" id="UP000232229">
    <property type="component" value="Chromosome"/>
</dbReference>
<dbReference type="GO" id="GO:0016485">
    <property type="term" value="P:protein processing"/>
    <property type="evidence" value="ECO:0007669"/>
    <property type="project" value="TreeGrafter"/>
</dbReference>
<comment type="cofactor">
    <cofactor evidence="1">
        <name>Zn(2+)</name>
        <dbReference type="ChEBI" id="CHEBI:29105"/>
    </cofactor>
</comment>
<accession>A0A249SN12</accession>
<dbReference type="EMBL" id="CP023173">
    <property type="protein sequence ID" value="ASZ09000.1"/>
    <property type="molecule type" value="Genomic_DNA"/>
</dbReference>